<organism evidence="1 2">
    <name type="scientific">Candidatus Vagococcus giribetii</name>
    <dbReference type="NCBI Taxonomy" id="2230876"/>
    <lineage>
        <taxon>Bacteria</taxon>
        <taxon>Bacillati</taxon>
        <taxon>Bacillota</taxon>
        <taxon>Bacilli</taxon>
        <taxon>Lactobacillales</taxon>
        <taxon>Enterococcaceae</taxon>
        <taxon>Vagococcus</taxon>
    </lineage>
</organism>
<evidence type="ECO:0000313" key="2">
    <source>
        <dbReference type="Proteomes" id="UP000664857"/>
    </source>
</evidence>
<reference evidence="1 2" key="1">
    <citation type="submission" date="2021-03" db="EMBL/GenBank/DDBJ databases">
        <title>Enterococcal diversity collection.</title>
        <authorList>
            <person name="Gilmore M.S."/>
            <person name="Schwartzman J."/>
            <person name="Van Tyne D."/>
            <person name="Martin M."/>
            <person name="Earl A.M."/>
            <person name="Manson A.L."/>
            <person name="Straub T."/>
            <person name="Salamzade R."/>
            <person name="Saavedra J."/>
            <person name="Lebreton F."/>
            <person name="Prichula J."/>
            <person name="Schaufler K."/>
            <person name="Gaca A."/>
            <person name="Sgardioli B."/>
            <person name="Wagenaar J."/>
            <person name="Strong T."/>
        </authorList>
    </citation>
    <scope>NUCLEOTIDE SEQUENCE [LARGE SCALE GENOMIC DNA]</scope>
    <source>
        <strain evidence="1 2">DIV0080</strain>
    </source>
</reference>
<dbReference type="RefSeq" id="WP_206968253.1">
    <property type="nucleotide sequence ID" value="NZ_JAFLVX010000038.1"/>
</dbReference>
<proteinExistence type="predicted"/>
<gene>
    <name evidence="1" type="ORF">DOK76_12440</name>
</gene>
<evidence type="ECO:0000313" key="1">
    <source>
        <dbReference type="EMBL" id="MBO0477882.1"/>
    </source>
</evidence>
<sequence>MADIVRLEENGVTKYIETHAQAVSGLLEFINNKSQETVILYDGISTAKGIYFDETQNYNLDPNRELLALTIVFSRYAVGEGVRNYSFSPVVIPGDIVREFQKVSPASTRHTFQWGVASTNQSFKEIEFTKSGFGGSARNKETIANGPDNRVMVARYISATYKNK</sequence>
<comment type="caution">
    <text evidence="1">The sequence shown here is derived from an EMBL/GenBank/DDBJ whole genome shotgun (WGS) entry which is preliminary data.</text>
</comment>
<accession>A0ABS3HVV2</accession>
<keyword evidence="2" id="KW-1185">Reference proteome</keyword>
<dbReference type="EMBL" id="JAFLVX010000038">
    <property type="protein sequence ID" value="MBO0477882.1"/>
    <property type="molecule type" value="Genomic_DNA"/>
</dbReference>
<name>A0ABS3HVV2_9ENTE</name>
<protein>
    <submittedName>
        <fullName evidence="1">Uncharacterized protein</fullName>
    </submittedName>
</protein>
<dbReference type="Proteomes" id="UP000664857">
    <property type="component" value="Unassembled WGS sequence"/>
</dbReference>